<gene>
    <name evidence="1" type="ORF">DPMN_151677</name>
</gene>
<evidence type="ECO:0000313" key="2">
    <source>
        <dbReference type="Proteomes" id="UP000828390"/>
    </source>
</evidence>
<evidence type="ECO:0000313" key="1">
    <source>
        <dbReference type="EMBL" id="KAH3798087.1"/>
    </source>
</evidence>
<comment type="caution">
    <text evidence="1">The sequence shown here is derived from an EMBL/GenBank/DDBJ whole genome shotgun (WGS) entry which is preliminary data.</text>
</comment>
<keyword evidence="2" id="KW-1185">Reference proteome</keyword>
<organism evidence="1 2">
    <name type="scientific">Dreissena polymorpha</name>
    <name type="common">Zebra mussel</name>
    <name type="synonym">Mytilus polymorpha</name>
    <dbReference type="NCBI Taxonomy" id="45954"/>
    <lineage>
        <taxon>Eukaryota</taxon>
        <taxon>Metazoa</taxon>
        <taxon>Spiralia</taxon>
        <taxon>Lophotrochozoa</taxon>
        <taxon>Mollusca</taxon>
        <taxon>Bivalvia</taxon>
        <taxon>Autobranchia</taxon>
        <taxon>Heteroconchia</taxon>
        <taxon>Euheterodonta</taxon>
        <taxon>Imparidentia</taxon>
        <taxon>Neoheterodontei</taxon>
        <taxon>Myida</taxon>
        <taxon>Dreissenoidea</taxon>
        <taxon>Dreissenidae</taxon>
        <taxon>Dreissena</taxon>
    </lineage>
</organism>
<sequence>MFSRWDLDPTNPKAGDRANYQSIRWTPLTSLLLKTLYRTSPISMQCNKSDGSRFPVNCRFVNVI</sequence>
<accession>A0A9D4FGY3</accession>
<protein>
    <submittedName>
        <fullName evidence="1">Uncharacterized protein</fullName>
    </submittedName>
</protein>
<dbReference type="EMBL" id="JAIWYP010000007">
    <property type="protein sequence ID" value="KAH3798087.1"/>
    <property type="molecule type" value="Genomic_DNA"/>
</dbReference>
<proteinExistence type="predicted"/>
<reference evidence="1" key="1">
    <citation type="journal article" date="2019" name="bioRxiv">
        <title>The Genome of the Zebra Mussel, Dreissena polymorpha: A Resource for Invasive Species Research.</title>
        <authorList>
            <person name="McCartney M.A."/>
            <person name="Auch B."/>
            <person name="Kono T."/>
            <person name="Mallez S."/>
            <person name="Zhang Y."/>
            <person name="Obille A."/>
            <person name="Becker A."/>
            <person name="Abrahante J.E."/>
            <person name="Garbe J."/>
            <person name="Badalamenti J.P."/>
            <person name="Herman A."/>
            <person name="Mangelson H."/>
            <person name="Liachko I."/>
            <person name="Sullivan S."/>
            <person name="Sone E.D."/>
            <person name="Koren S."/>
            <person name="Silverstein K.A.T."/>
            <person name="Beckman K.B."/>
            <person name="Gohl D.M."/>
        </authorList>
    </citation>
    <scope>NUCLEOTIDE SEQUENCE</scope>
    <source>
        <strain evidence="1">Duluth1</strain>
        <tissue evidence="1">Whole animal</tissue>
    </source>
</reference>
<dbReference type="Proteomes" id="UP000828390">
    <property type="component" value="Unassembled WGS sequence"/>
</dbReference>
<dbReference type="AlphaFoldDB" id="A0A9D4FGY3"/>
<reference evidence="1" key="2">
    <citation type="submission" date="2020-11" db="EMBL/GenBank/DDBJ databases">
        <authorList>
            <person name="McCartney M.A."/>
            <person name="Auch B."/>
            <person name="Kono T."/>
            <person name="Mallez S."/>
            <person name="Becker A."/>
            <person name="Gohl D.M."/>
            <person name="Silverstein K.A.T."/>
            <person name="Koren S."/>
            <person name="Bechman K.B."/>
            <person name="Herman A."/>
            <person name="Abrahante J.E."/>
            <person name="Garbe J."/>
        </authorList>
    </citation>
    <scope>NUCLEOTIDE SEQUENCE</scope>
    <source>
        <strain evidence="1">Duluth1</strain>
        <tissue evidence="1">Whole animal</tissue>
    </source>
</reference>
<name>A0A9D4FGY3_DREPO</name>